<dbReference type="Pfam" id="PF03478">
    <property type="entry name" value="Beta-prop_KIB1-4"/>
    <property type="match status" value="1"/>
</dbReference>
<evidence type="ECO:0000313" key="5">
    <source>
        <dbReference type="Proteomes" id="UP001064489"/>
    </source>
</evidence>
<dbReference type="Pfam" id="PF14541">
    <property type="entry name" value="TAXi_C"/>
    <property type="match status" value="1"/>
</dbReference>
<comment type="similarity">
    <text evidence="1">Belongs to the peptidase A1 family.</text>
</comment>
<evidence type="ECO:0000259" key="3">
    <source>
        <dbReference type="PROSITE" id="PS51767"/>
    </source>
</evidence>
<organism evidence="4 5">
    <name type="scientific">Acer negundo</name>
    <name type="common">Box elder</name>
    <dbReference type="NCBI Taxonomy" id="4023"/>
    <lineage>
        <taxon>Eukaryota</taxon>
        <taxon>Viridiplantae</taxon>
        <taxon>Streptophyta</taxon>
        <taxon>Embryophyta</taxon>
        <taxon>Tracheophyta</taxon>
        <taxon>Spermatophyta</taxon>
        <taxon>Magnoliopsida</taxon>
        <taxon>eudicotyledons</taxon>
        <taxon>Gunneridae</taxon>
        <taxon>Pentapetalae</taxon>
        <taxon>rosids</taxon>
        <taxon>malvids</taxon>
        <taxon>Sapindales</taxon>
        <taxon>Sapindaceae</taxon>
        <taxon>Hippocastanoideae</taxon>
        <taxon>Acereae</taxon>
        <taxon>Acer</taxon>
    </lineage>
</organism>
<dbReference type="GO" id="GO:0004190">
    <property type="term" value="F:aspartic-type endopeptidase activity"/>
    <property type="evidence" value="ECO:0007669"/>
    <property type="project" value="InterPro"/>
</dbReference>
<dbReference type="Pfam" id="PF14543">
    <property type="entry name" value="TAXi_N"/>
    <property type="match status" value="1"/>
</dbReference>
<dbReference type="Proteomes" id="UP001064489">
    <property type="component" value="Chromosome 3"/>
</dbReference>
<dbReference type="InterPro" id="IPR032861">
    <property type="entry name" value="TAXi_N"/>
</dbReference>
<feature type="domain" description="Peptidase A1" evidence="3">
    <location>
        <begin position="137"/>
        <end position="475"/>
    </location>
</feature>
<sequence>MTLHEDCDEELNFWAQKYNEKLKIMLHELKLELQGFFYSYVETYKVMQNIIQNPTTYANERESTFRVVDKYGPCFQPSLHRSVVSPSLTDIIRSDRARIYSIQARLSKNSGRRDHIVEPNSLRIPAKDGSAFNTLNYLVTVGLGTPKTDLSLVLDTGSRLTWTQCEPCRSCYNQRGPLFDRTDSSSYVNIYKTDSVCAYVQHPASPPGAANLCSYEISYGDGSFSVGYFSKETLTMSAAEKINSFLFGCGTENIGKFNLEAGILGLNQEDASIVVQTAQKYKKIFSYCLPSSASSTGHLTFGSQTPAPANIKYTKLVAQKSPYYGLDLIGIGLGGKKLNILESIFTTPGTIIDSGAVFTYLPPVAYTTFRDAFRVAMSAYPRINGPTAAIETCYDFSKSTSVTVPEISFFFKDGTVVGMPGKSSLIAYSSTLTCLGFQKYKDGDKQSIIGNKVQRTMEVVYDVAGQRSSRRILFTDSTRCVSASDSSDSQSDILDLVFMAQVQWSNLLVEILPIIFRKLKDPCDVYRCGLVCVLWKSIVTTIVPPFLLLSNVGTFKDEVGSFHFEAPLNKQSCSLFNTQTNETHEIFLPEVENCWFSRSSFGWLLTISFEPPHEVHLLNPFTRDRIQLPSAKQFSRPYDLRVITSTTPLKPTCLVLAIHHFKGVLAFCRPGDKSWTLFEDFRRCLDDVMFYKGEFYAVNYFGHLFHLHCNTPATQKVLHLWPIDFLQIGKHNYLAELDGKLLLVVRYGQEYWGSNFTSVIEIYELDWVEKVWIKVKNIGNNAILLGIGSSISLPISHFRNFKANCIYVIGDCISHFFLKISQHVNDTGFYNMTTGQFEYLYESSLIWSSPLNWFIPPSPVIYKQGRAEVICREKKGKMKSWSSKIRRSLLNW</sequence>
<dbReference type="Gene3D" id="3.40.50.1110">
    <property type="entry name" value="SGNH hydrolase"/>
    <property type="match status" value="1"/>
</dbReference>
<dbReference type="PROSITE" id="PS51767">
    <property type="entry name" value="PEPTIDASE_A1"/>
    <property type="match status" value="1"/>
</dbReference>
<dbReference type="FunFam" id="2.40.70.10:FF:000021">
    <property type="entry name" value="Aspartyl protease AED1"/>
    <property type="match status" value="1"/>
</dbReference>
<dbReference type="EMBL" id="JAJSOW010000100">
    <property type="protein sequence ID" value="KAI9185752.1"/>
    <property type="molecule type" value="Genomic_DNA"/>
</dbReference>
<proteinExistence type="inferred from homology"/>
<dbReference type="GO" id="GO:0006508">
    <property type="term" value="P:proteolysis"/>
    <property type="evidence" value="ECO:0007669"/>
    <property type="project" value="InterPro"/>
</dbReference>
<dbReference type="InterPro" id="IPR001461">
    <property type="entry name" value="Aspartic_peptidase_A1"/>
</dbReference>
<dbReference type="Gene3D" id="2.40.70.10">
    <property type="entry name" value="Acid Proteases"/>
    <property type="match status" value="2"/>
</dbReference>
<keyword evidence="5" id="KW-1185">Reference proteome</keyword>
<gene>
    <name evidence="4" type="ORF">LWI28_010370</name>
</gene>
<feature type="active site" evidence="2">
    <location>
        <position position="353"/>
    </location>
</feature>
<comment type="caution">
    <text evidence="4">The sequence shown here is derived from an EMBL/GenBank/DDBJ whole genome shotgun (WGS) entry which is preliminary data.</text>
</comment>
<evidence type="ECO:0000256" key="2">
    <source>
        <dbReference type="PIRSR" id="PIRSR601461-1"/>
    </source>
</evidence>
<reference evidence="4" key="2">
    <citation type="submission" date="2023-02" db="EMBL/GenBank/DDBJ databases">
        <authorList>
            <person name="Swenson N.G."/>
            <person name="Wegrzyn J.L."/>
            <person name="Mcevoy S.L."/>
        </authorList>
    </citation>
    <scope>NUCLEOTIDE SEQUENCE</scope>
    <source>
        <strain evidence="4">91603</strain>
        <tissue evidence="4">Leaf</tissue>
    </source>
</reference>
<protein>
    <recommendedName>
        <fullName evidence="3">Peptidase A1 domain-containing protein</fullName>
    </recommendedName>
</protein>
<dbReference type="PANTHER" id="PTHR13683:SF750">
    <property type="entry name" value="ASPARTYL PROTEASE AED1"/>
    <property type="match status" value="1"/>
</dbReference>
<dbReference type="InterPro" id="IPR005174">
    <property type="entry name" value="KIB1-4_b-propeller"/>
</dbReference>
<dbReference type="SUPFAM" id="SSF50630">
    <property type="entry name" value="Acid proteases"/>
    <property type="match status" value="1"/>
</dbReference>
<dbReference type="InterPro" id="IPR021109">
    <property type="entry name" value="Peptidase_aspartic_dom_sf"/>
</dbReference>
<dbReference type="InterPro" id="IPR036514">
    <property type="entry name" value="SGNH_hydro_sf"/>
</dbReference>
<dbReference type="InterPro" id="IPR032799">
    <property type="entry name" value="TAXi_C"/>
</dbReference>
<feature type="active site" evidence="2">
    <location>
        <position position="155"/>
    </location>
</feature>
<name>A0AAD5J5M3_ACENE</name>
<evidence type="ECO:0000313" key="4">
    <source>
        <dbReference type="EMBL" id="KAI9185752.1"/>
    </source>
</evidence>
<evidence type="ECO:0000256" key="1">
    <source>
        <dbReference type="ARBA" id="ARBA00007447"/>
    </source>
</evidence>
<dbReference type="PANTHER" id="PTHR13683">
    <property type="entry name" value="ASPARTYL PROTEASES"/>
    <property type="match status" value="1"/>
</dbReference>
<dbReference type="AlphaFoldDB" id="A0AAD5J5M3"/>
<accession>A0AAD5J5M3</accession>
<reference evidence="4" key="1">
    <citation type="journal article" date="2022" name="Plant J.">
        <title>Strategies of tolerance reflected in two North American maple genomes.</title>
        <authorList>
            <person name="McEvoy S.L."/>
            <person name="Sezen U.U."/>
            <person name="Trouern-Trend A."/>
            <person name="McMahon S.M."/>
            <person name="Schaberg P.G."/>
            <person name="Yang J."/>
            <person name="Wegrzyn J.L."/>
            <person name="Swenson N.G."/>
        </authorList>
    </citation>
    <scope>NUCLEOTIDE SEQUENCE</scope>
    <source>
        <strain evidence="4">91603</strain>
    </source>
</reference>
<dbReference type="InterPro" id="IPR033121">
    <property type="entry name" value="PEPTIDASE_A1"/>
</dbReference>